<dbReference type="OrthoDB" id="9782675at2"/>
<dbReference type="SUPFAM" id="SSF54826">
    <property type="entry name" value="Enolase N-terminal domain-like"/>
    <property type="match status" value="1"/>
</dbReference>
<dbReference type="EC" id="4.2.1.113" evidence="5 6"/>
<dbReference type="UniPathway" id="UPA01057">
    <property type="reaction ID" value="UER00165"/>
</dbReference>
<dbReference type="SFLD" id="SFLDF00009">
    <property type="entry name" value="o-succinylbenzoate_synthase"/>
    <property type="match status" value="1"/>
</dbReference>
<proteinExistence type="predicted"/>
<reference evidence="9 10" key="1">
    <citation type="submission" date="2018-05" db="EMBL/GenBank/DDBJ databases">
        <title>Spiribacter halobius sp. nov., a moderately halophilic bacterium isolated from marine solar saltern.</title>
        <authorList>
            <person name="Zheng W.-S."/>
            <person name="Lu D.-C."/>
            <person name="Du Z.-J."/>
        </authorList>
    </citation>
    <scope>NUCLEOTIDE SEQUENCE [LARGE SCALE GENOMIC DNA]</scope>
    <source>
        <strain evidence="9 10">E85</strain>
    </source>
</reference>
<protein>
    <recommendedName>
        <fullName evidence="5 6">o-succinylbenzoate synthase</fullName>
        <ecNumber evidence="5 6">4.2.1.113</ecNumber>
    </recommendedName>
</protein>
<keyword evidence="3" id="KW-0460">Magnesium</keyword>
<dbReference type="NCBIfam" id="TIGR01928">
    <property type="entry name" value="menC_lowGC_arch"/>
    <property type="match status" value="1"/>
</dbReference>
<dbReference type="Proteomes" id="UP000245474">
    <property type="component" value="Unassembled WGS sequence"/>
</dbReference>
<dbReference type="Gene3D" id="3.30.390.10">
    <property type="entry name" value="Enolase-like, N-terminal domain"/>
    <property type="match status" value="1"/>
</dbReference>
<evidence type="ECO:0000256" key="1">
    <source>
        <dbReference type="ARBA" id="ARBA00001968"/>
    </source>
</evidence>
<dbReference type="SFLD" id="SFLDG00180">
    <property type="entry name" value="muconate_cycloisomerase"/>
    <property type="match status" value="1"/>
</dbReference>
<accession>A0A2U2N1X5</accession>
<dbReference type="Pfam" id="PF02746">
    <property type="entry name" value="MR_MLE_N"/>
    <property type="match status" value="1"/>
</dbReference>
<gene>
    <name evidence="9" type="primary">menC</name>
    <name evidence="9" type="ORF">DEM34_10400</name>
</gene>
<dbReference type="GO" id="GO:0043748">
    <property type="term" value="F:O-succinylbenzoate synthase activity"/>
    <property type="evidence" value="ECO:0007669"/>
    <property type="project" value="UniProtKB-EC"/>
</dbReference>
<dbReference type="InterPro" id="IPR029065">
    <property type="entry name" value="Enolase_C-like"/>
</dbReference>
<evidence type="ECO:0000256" key="3">
    <source>
        <dbReference type="ARBA" id="ARBA00022842"/>
    </source>
</evidence>
<dbReference type="Gene3D" id="3.20.20.120">
    <property type="entry name" value="Enolase-like C-terminal domain"/>
    <property type="match status" value="1"/>
</dbReference>
<dbReference type="EMBL" id="QFFI01000014">
    <property type="protein sequence ID" value="PWG62994.1"/>
    <property type="molecule type" value="Genomic_DNA"/>
</dbReference>
<dbReference type="InterPro" id="IPR013342">
    <property type="entry name" value="Mandelate_racemase_C"/>
</dbReference>
<dbReference type="PANTHER" id="PTHR48073:SF5">
    <property type="entry name" value="O-SUCCINYLBENZOATE SYNTHASE"/>
    <property type="match status" value="1"/>
</dbReference>
<dbReference type="InterPro" id="IPR036849">
    <property type="entry name" value="Enolase-like_C_sf"/>
</dbReference>
<evidence type="ECO:0000313" key="9">
    <source>
        <dbReference type="EMBL" id="PWG62994.1"/>
    </source>
</evidence>
<dbReference type="UniPathway" id="UPA00079"/>
<comment type="cofactor">
    <cofactor evidence="1">
        <name>a divalent metal cation</name>
        <dbReference type="ChEBI" id="CHEBI:60240"/>
    </cofactor>
</comment>
<comment type="caution">
    <text evidence="9">The sequence shown here is derived from an EMBL/GenBank/DDBJ whole genome shotgun (WGS) entry which is preliminary data.</text>
</comment>
<dbReference type="InterPro" id="IPR013341">
    <property type="entry name" value="Mandelate_racemase_N_dom"/>
</dbReference>
<dbReference type="Pfam" id="PF13378">
    <property type="entry name" value="MR_MLE_C"/>
    <property type="match status" value="1"/>
</dbReference>
<keyword evidence="10" id="KW-1185">Reference proteome</keyword>
<feature type="domain" description="Mandelate racemase/muconate lactonizing enzyme C-terminal" evidence="8">
    <location>
        <begin position="142"/>
        <end position="234"/>
    </location>
</feature>
<dbReference type="SUPFAM" id="SSF51604">
    <property type="entry name" value="Enolase C-terminal domain-like"/>
    <property type="match status" value="1"/>
</dbReference>
<dbReference type="SFLD" id="SFLDS00001">
    <property type="entry name" value="Enolase"/>
    <property type="match status" value="1"/>
</dbReference>
<sequence>MHIEEIELYRIRMPMKAPWRTAFGEEHAVDGVLVRLRADGVDGWGESAPYRLPQFSPEWAPGAFALLRDAFGPRLLGREIADGAALQAALADFKGNHFAKAALDNAWWDAHARARGEPLWRAAGGHGPEVRVGADIAVMDSLDELVEAVGRALAEGFGRVKLKLRRGWDVAMVARVREAHPDAVLHVDCNASFRLEDAPMFRELDAYGLAMIEQPLAHDDLIDHARLQAQLDTPLCLDESIVSDDRARKAIEIGACRWMNLKPGRVGGLTPALAILERCAQADIPCWVGGMLESAIGQGPALALATCGNIRYPSDIFPSARLYERDLAEPQVQLSAPGTITAPDAPGHGHLPDPERLRSCTLEHHRLH</sequence>
<organism evidence="9 10">
    <name type="scientific">Sediminicurvatus halobius</name>
    <dbReference type="NCBI Taxonomy" id="2182432"/>
    <lineage>
        <taxon>Bacteria</taxon>
        <taxon>Pseudomonadati</taxon>
        <taxon>Pseudomonadota</taxon>
        <taxon>Gammaproteobacteria</taxon>
        <taxon>Chromatiales</taxon>
        <taxon>Ectothiorhodospiraceae</taxon>
        <taxon>Sediminicurvatus</taxon>
    </lineage>
</organism>
<evidence type="ECO:0000256" key="5">
    <source>
        <dbReference type="ARBA" id="ARBA00029491"/>
    </source>
</evidence>
<evidence type="ECO:0000256" key="4">
    <source>
        <dbReference type="ARBA" id="ARBA00023239"/>
    </source>
</evidence>
<keyword evidence="4" id="KW-0456">Lyase</keyword>
<dbReference type="SMART" id="SM00922">
    <property type="entry name" value="MR_MLE"/>
    <property type="match status" value="1"/>
</dbReference>
<dbReference type="AlphaFoldDB" id="A0A2U2N1X5"/>
<evidence type="ECO:0000256" key="6">
    <source>
        <dbReference type="NCBIfam" id="TIGR01928"/>
    </source>
</evidence>
<evidence type="ECO:0000259" key="8">
    <source>
        <dbReference type="SMART" id="SM00922"/>
    </source>
</evidence>
<evidence type="ECO:0000313" key="10">
    <source>
        <dbReference type="Proteomes" id="UP000245474"/>
    </source>
</evidence>
<dbReference type="InterPro" id="IPR029017">
    <property type="entry name" value="Enolase-like_N"/>
</dbReference>
<dbReference type="RefSeq" id="WP_109678744.1">
    <property type="nucleotide sequence ID" value="NZ_CP086615.1"/>
</dbReference>
<name>A0A2U2N1X5_9GAMM</name>
<evidence type="ECO:0000256" key="2">
    <source>
        <dbReference type="ARBA" id="ARBA00022723"/>
    </source>
</evidence>
<dbReference type="GO" id="GO:0046872">
    <property type="term" value="F:metal ion binding"/>
    <property type="evidence" value="ECO:0007669"/>
    <property type="project" value="UniProtKB-KW"/>
</dbReference>
<dbReference type="InterPro" id="IPR010197">
    <property type="entry name" value="OSBS/NAAAR"/>
</dbReference>
<dbReference type="GO" id="GO:0009234">
    <property type="term" value="P:menaquinone biosynthetic process"/>
    <property type="evidence" value="ECO:0007669"/>
    <property type="project" value="UniProtKB-UniRule"/>
</dbReference>
<dbReference type="GO" id="GO:0016854">
    <property type="term" value="F:racemase and epimerase activity"/>
    <property type="evidence" value="ECO:0007669"/>
    <property type="project" value="UniProtKB-ARBA"/>
</dbReference>
<feature type="region of interest" description="Disordered" evidence="7">
    <location>
        <begin position="335"/>
        <end position="358"/>
    </location>
</feature>
<dbReference type="PANTHER" id="PTHR48073">
    <property type="entry name" value="O-SUCCINYLBENZOATE SYNTHASE-RELATED"/>
    <property type="match status" value="1"/>
</dbReference>
<evidence type="ECO:0000256" key="7">
    <source>
        <dbReference type="SAM" id="MobiDB-lite"/>
    </source>
</evidence>
<keyword evidence="2" id="KW-0479">Metal-binding</keyword>